<dbReference type="PANTHER" id="PTHR23508:SF10">
    <property type="entry name" value="CARBOXYLIC ACID TRANSPORTER PROTEIN HOMOLOG"/>
    <property type="match status" value="1"/>
</dbReference>
<dbReference type="PANTHER" id="PTHR23508">
    <property type="entry name" value="CARBOXYLIC ACID TRANSPORTER PROTEIN HOMOLOG"/>
    <property type="match status" value="1"/>
</dbReference>
<feature type="transmembrane region" description="Helical" evidence="5">
    <location>
        <begin position="286"/>
        <end position="309"/>
    </location>
</feature>
<feature type="transmembrane region" description="Helical" evidence="5">
    <location>
        <begin position="162"/>
        <end position="182"/>
    </location>
</feature>
<dbReference type="EMBL" id="FRCS01000001">
    <property type="protein sequence ID" value="SHM51570.1"/>
    <property type="molecule type" value="Genomic_DNA"/>
</dbReference>
<feature type="transmembrane region" description="Helical" evidence="5">
    <location>
        <begin position="129"/>
        <end position="150"/>
    </location>
</feature>
<dbReference type="GO" id="GO:0005886">
    <property type="term" value="C:plasma membrane"/>
    <property type="evidence" value="ECO:0007669"/>
    <property type="project" value="UniProtKB-SubCell"/>
</dbReference>
<feature type="transmembrane region" description="Helical" evidence="5">
    <location>
        <begin position="104"/>
        <end position="123"/>
    </location>
</feature>
<dbReference type="InterPro" id="IPR020846">
    <property type="entry name" value="MFS_dom"/>
</dbReference>
<evidence type="ECO:0000256" key="5">
    <source>
        <dbReference type="SAM" id="Phobius"/>
    </source>
</evidence>
<dbReference type="STRING" id="134849.SAMN05443668_101775"/>
<feature type="transmembrane region" description="Helical" evidence="5">
    <location>
        <begin position="377"/>
        <end position="402"/>
    </location>
</feature>
<dbReference type="GO" id="GO:0046943">
    <property type="term" value="F:carboxylic acid transmembrane transporter activity"/>
    <property type="evidence" value="ECO:0007669"/>
    <property type="project" value="TreeGrafter"/>
</dbReference>
<dbReference type="Pfam" id="PF00083">
    <property type="entry name" value="Sugar_tr"/>
    <property type="match status" value="1"/>
</dbReference>
<keyword evidence="2 5" id="KW-0812">Transmembrane</keyword>
<evidence type="ECO:0000256" key="1">
    <source>
        <dbReference type="ARBA" id="ARBA00004651"/>
    </source>
</evidence>
<protein>
    <submittedName>
        <fullName evidence="7">Predicted arabinose efflux permease, MFS family</fullName>
    </submittedName>
</protein>
<evidence type="ECO:0000256" key="4">
    <source>
        <dbReference type="ARBA" id="ARBA00023136"/>
    </source>
</evidence>
<evidence type="ECO:0000313" key="8">
    <source>
        <dbReference type="Proteomes" id="UP000184440"/>
    </source>
</evidence>
<evidence type="ECO:0000256" key="2">
    <source>
        <dbReference type="ARBA" id="ARBA00022692"/>
    </source>
</evidence>
<dbReference type="AlphaFoldDB" id="A0A1M7JER1"/>
<feature type="transmembrane region" description="Helical" evidence="5">
    <location>
        <begin position="194"/>
        <end position="213"/>
    </location>
</feature>
<dbReference type="Gene3D" id="1.20.1250.20">
    <property type="entry name" value="MFS general substrate transporter like domains"/>
    <property type="match status" value="1"/>
</dbReference>
<evidence type="ECO:0000259" key="6">
    <source>
        <dbReference type="PROSITE" id="PS50850"/>
    </source>
</evidence>
<proteinExistence type="predicted"/>
<feature type="transmembrane region" description="Helical" evidence="5">
    <location>
        <begin position="450"/>
        <end position="470"/>
    </location>
</feature>
<reference evidence="7 8" key="1">
    <citation type="submission" date="2016-11" db="EMBL/GenBank/DDBJ databases">
        <authorList>
            <person name="Jaros S."/>
            <person name="Januszkiewicz K."/>
            <person name="Wedrychowicz H."/>
        </authorList>
    </citation>
    <scope>NUCLEOTIDE SEQUENCE [LARGE SCALE GENOMIC DNA]</scope>
    <source>
        <strain evidence="7 8">DSM 46144</strain>
    </source>
</reference>
<keyword evidence="8" id="KW-1185">Reference proteome</keyword>
<feature type="domain" description="Major facilitator superfamily (MFS) profile" evidence="6">
    <location>
        <begin position="36"/>
        <end position="473"/>
    </location>
</feature>
<feature type="transmembrane region" description="Helical" evidence="5">
    <location>
        <begin position="74"/>
        <end position="92"/>
    </location>
</feature>
<accession>A0A1M7JER1</accession>
<dbReference type="PROSITE" id="PS50850">
    <property type="entry name" value="MFS"/>
    <property type="match status" value="1"/>
</dbReference>
<keyword evidence="4 5" id="KW-0472">Membrane</keyword>
<feature type="transmembrane region" description="Helical" evidence="5">
    <location>
        <begin position="351"/>
        <end position="371"/>
    </location>
</feature>
<name>A0A1M7JER1_9ACTN</name>
<evidence type="ECO:0000256" key="3">
    <source>
        <dbReference type="ARBA" id="ARBA00022989"/>
    </source>
</evidence>
<organism evidence="7 8">
    <name type="scientific">Cryptosporangium aurantiacum</name>
    <dbReference type="NCBI Taxonomy" id="134849"/>
    <lineage>
        <taxon>Bacteria</taxon>
        <taxon>Bacillati</taxon>
        <taxon>Actinomycetota</taxon>
        <taxon>Actinomycetes</taxon>
        <taxon>Cryptosporangiales</taxon>
        <taxon>Cryptosporangiaceae</taxon>
        <taxon>Cryptosporangium</taxon>
    </lineage>
</organism>
<dbReference type="Proteomes" id="UP000184440">
    <property type="component" value="Unassembled WGS sequence"/>
</dbReference>
<feature type="transmembrane region" description="Helical" evidence="5">
    <location>
        <begin position="321"/>
        <end position="339"/>
    </location>
</feature>
<dbReference type="CDD" id="cd17316">
    <property type="entry name" value="MFS_SV2_like"/>
    <property type="match status" value="1"/>
</dbReference>
<gene>
    <name evidence="7" type="ORF">SAMN05443668_101775</name>
</gene>
<comment type="subcellular location">
    <subcellularLocation>
        <location evidence="1">Cell membrane</location>
        <topology evidence="1">Multi-pass membrane protein</topology>
    </subcellularLocation>
</comment>
<dbReference type="SUPFAM" id="SSF103473">
    <property type="entry name" value="MFS general substrate transporter"/>
    <property type="match status" value="1"/>
</dbReference>
<feature type="transmembrane region" description="Helical" evidence="5">
    <location>
        <begin position="32"/>
        <end position="54"/>
    </location>
</feature>
<keyword evidence="3 5" id="KW-1133">Transmembrane helix</keyword>
<sequence>MTSTEAASAPQSERTFRSLVPARMDRLPWSRFHWLVVISLGVTWILDGLEIQIASTVADKLTEDGTLGLSAQQVTISASVYLFGEVVGALWFGRLADRLGRRKLFLITLTLYLVASGLTGFSFTFYEFLLFRFLAGMGIGGEYAAIHSAIDELIPSHYRGRVDLAISGTYWGGAALASAAQIVFLHPDIFSDNIGWRLGFFLGPLIGLAIWPLRRHIPESPRWMMTHGKAEEAERTVDEIEARVRASGKEVTPVPESEASEVKPHPPVTYRQIARIMFKQYRSRSILGFALMTTQSFLYNAIFFTYALVLGTFYDVDSGTIPYFFFPFAIGNLIGPLVLGPFFDTVGRRKMIGGTYVSSGILLAITGYLFYADVLTAVTQTILWCVIFFIASAAASSGYLTVSEIFPLELRSQAIAFFFAISQFCGGVIAPALFGALIGDGESRGPLFGGYLLGACLMIVGGLVAFYLGVDAERKSLESIAKPLGIVKTRVADAAAGTPATRPTDGT</sequence>
<feature type="transmembrane region" description="Helical" evidence="5">
    <location>
        <begin position="414"/>
        <end position="438"/>
    </location>
</feature>
<dbReference type="InterPro" id="IPR005828">
    <property type="entry name" value="MFS_sugar_transport-like"/>
</dbReference>
<evidence type="ECO:0000313" key="7">
    <source>
        <dbReference type="EMBL" id="SHM51570.1"/>
    </source>
</evidence>
<dbReference type="InterPro" id="IPR036259">
    <property type="entry name" value="MFS_trans_sf"/>
</dbReference>